<proteinExistence type="predicted"/>
<keyword evidence="2" id="KW-1185">Reference proteome</keyword>
<dbReference type="Proteomes" id="UP000029665">
    <property type="component" value="Unassembled WGS sequence"/>
</dbReference>
<protein>
    <submittedName>
        <fullName evidence="1">Uncharacterized protein</fullName>
    </submittedName>
</protein>
<dbReference type="HOGENOM" id="CLU_006344_13_1_1"/>
<gene>
    <name evidence="1" type="ORF">BN946_scf184943.g1</name>
</gene>
<accession>A0A060SBS6</accession>
<reference evidence="1" key="1">
    <citation type="submission" date="2014-01" db="EMBL/GenBank/DDBJ databases">
        <title>The genome of the white-rot fungus Pycnoporus cinnabarinus: a basidiomycete model with a versatile arsenal for lignocellulosic biomass breakdown.</title>
        <authorList>
            <person name="Levasseur A."/>
            <person name="Lomascolo A."/>
            <person name="Ruiz-Duenas F.J."/>
            <person name="Uzan E."/>
            <person name="Piumi F."/>
            <person name="Kues U."/>
            <person name="Ram A.F.J."/>
            <person name="Murat C."/>
            <person name="Haon M."/>
            <person name="Benoit I."/>
            <person name="Arfi Y."/>
            <person name="Chevret D."/>
            <person name="Drula E."/>
            <person name="Kwon M.J."/>
            <person name="Gouret P."/>
            <person name="Lesage-Meessen L."/>
            <person name="Lombard V."/>
            <person name="Mariette J."/>
            <person name="Noirot C."/>
            <person name="Park J."/>
            <person name="Patyshakuliyeva A."/>
            <person name="Wieneger R.A.B."/>
            <person name="Wosten H.A.B."/>
            <person name="Martin F."/>
            <person name="Coutinho P.M."/>
            <person name="de Vries R."/>
            <person name="Martinez A.T."/>
            <person name="Klopp C."/>
            <person name="Pontarotti P."/>
            <person name="Henrissat B."/>
            <person name="Record E."/>
        </authorList>
    </citation>
    <scope>NUCLEOTIDE SEQUENCE [LARGE SCALE GENOMIC DNA]</scope>
    <source>
        <strain evidence="1">BRFM137</strain>
    </source>
</reference>
<sequence>MAASEGDVEQLLRVMHARRILDGHDDPDSAFASHRHLLKAIDAIPHGDIQWDAFSLRYGGPITPDAPRWKRQEYFLYCRDSWRVVENMAGSADFQGSWHVRPYRQYDENGTRVFSDLFSGHWAWKQADVIAQDPATHGAMFTPICIAADKTTASVATGNQEFHPVYAMSGNVTNEMRRSHREAVVPIGFLPIPKAEEEYANDEEFRRFKKQLYHTALRLIFEPLRPGMTVPQVIQCPDGHYR</sequence>
<dbReference type="Pfam" id="PF18759">
    <property type="entry name" value="Plavaka"/>
    <property type="match status" value="1"/>
</dbReference>
<dbReference type="InterPro" id="IPR041078">
    <property type="entry name" value="Plavaka"/>
</dbReference>
<evidence type="ECO:0000313" key="2">
    <source>
        <dbReference type="Proteomes" id="UP000029665"/>
    </source>
</evidence>
<name>A0A060SBS6_PYCCI</name>
<organism evidence="1 2">
    <name type="scientific">Pycnoporus cinnabarinus</name>
    <name type="common">Cinnabar-red polypore</name>
    <name type="synonym">Trametes cinnabarina</name>
    <dbReference type="NCBI Taxonomy" id="5643"/>
    <lineage>
        <taxon>Eukaryota</taxon>
        <taxon>Fungi</taxon>
        <taxon>Dikarya</taxon>
        <taxon>Basidiomycota</taxon>
        <taxon>Agaricomycotina</taxon>
        <taxon>Agaricomycetes</taxon>
        <taxon>Polyporales</taxon>
        <taxon>Polyporaceae</taxon>
        <taxon>Trametes</taxon>
    </lineage>
</organism>
<dbReference type="EMBL" id="CCBP010000109">
    <property type="protein sequence ID" value="CDO71967.1"/>
    <property type="molecule type" value="Genomic_DNA"/>
</dbReference>
<evidence type="ECO:0000313" key="1">
    <source>
        <dbReference type="EMBL" id="CDO71967.1"/>
    </source>
</evidence>
<dbReference type="AlphaFoldDB" id="A0A060SBS6"/>
<dbReference type="OrthoDB" id="3199698at2759"/>
<comment type="caution">
    <text evidence="1">The sequence shown here is derived from an EMBL/GenBank/DDBJ whole genome shotgun (WGS) entry which is preliminary data.</text>
</comment>
<dbReference type="STRING" id="5643.A0A060SBS6"/>
<dbReference type="OMA" id="AFASHRH"/>